<dbReference type="Gene3D" id="3.10.450.30">
    <property type="entry name" value="Microbial ribonucleases"/>
    <property type="match status" value="1"/>
</dbReference>
<dbReference type="EMBL" id="JADCUA010000009">
    <property type="protein sequence ID" value="KAH9836986.1"/>
    <property type="molecule type" value="Genomic_DNA"/>
</dbReference>
<keyword evidence="2" id="KW-0255">Endonuclease</keyword>
<evidence type="ECO:0000256" key="4">
    <source>
        <dbReference type="ARBA" id="ARBA00023157"/>
    </source>
</evidence>
<dbReference type="GeneID" id="72000222"/>
<keyword evidence="3" id="KW-0378">Hydrolase</keyword>
<dbReference type="Pfam" id="PF00545">
    <property type="entry name" value="Ribonuclease"/>
    <property type="match status" value="1"/>
</dbReference>
<evidence type="ECO:0000256" key="2">
    <source>
        <dbReference type="ARBA" id="ARBA00022759"/>
    </source>
</evidence>
<evidence type="ECO:0000256" key="1">
    <source>
        <dbReference type="ARBA" id="ARBA00022722"/>
    </source>
</evidence>
<keyword evidence="4" id="KW-1015">Disulfide bond</keyword>
<evidence type="ECO:0000313" key="6">
    <source>
        <dbReference type="EMBL" id="KAH9836986.1"/>
    </source>
</evidence>
<reference evidence="6 7" key="1">
    <citation type="journal article" date="2021" name="Environ. Microbiol.">
        <title>Gene family expansions and transcriptome signatures uncover fungal adaptations to wood decay.</title>
        <authorList>
            <person name="Hage H."/>
            <person name="Miyauchi S."/>
            <person name="Viragh M."/>
            <person name="Drula E."/>
            <person name="Min B."/>
            <person name="Chaduli D."/>
            <person name="Navarro D."/>
            <person name="Favel A."/>
            <person name="Norest M."/>
            <person name="Lesage-Meessen L."/>
            <person name="Balint B."/>
            <person name="Merenyi Z."/>
            <person name="de Eugenio L."/>
            <person name="Morin E."/>
            <person name="Martinez A.T."/>
            <person name="Baldrian P."/>
            <person name="Stursova M."/>
            <person name="Martinez M.J."/>
            <person name="Novotny C."/>
            <person name="Magnuson J.K."/>
            <person name="Spatafora J.W."/>
            <person name="Maurice S."/>
            <person name="Pangilinan J."/>
            <person name="Andreopoulos W."/>
            <person name="LaButti K."/>
            <person name="Hundley H."/>
            <person name="Na H."/>
            <person name="Kuo A."/>
            <person name="Barry K."/>
            <person name="Lipzen A."/>
            <person name="Henrissat B."/>
            <person name="Riley R."/>
            <person name="Ahrendt S."/>
            <person name="Nagy L.G."/>
            <person name="Grigoriev I.V."/>
            <person name="Martin F."/>
            <person name="Rosso M.N."/>
        </authorList>
    </citation>
    <scope>NUCLEOTIDE SEQUENCE [LARGE SCALE GENOMIC DNA]</scope>
    <source>
        <strain evidence="6 7">CIRM-BRFM 1785</strain>
    </source>
</reference>
<dbReference type="CDD" id="cd00606">
    <property type="entry name" value="fungal_RNase"/>
    <property type="match status" value="1"/>
</dbReference>
<dbReference type="RefSeq" id="XP_047779155.1">
    <property type="nucleotide sequence ID" value="XM_047919490.1"/>
</dbReference>
<name>A0ABQ8KH39_9APHY</name>
<dbReference type="SUPFAM" id="SSF53933">
    <property type="entry name" value="Microbial ribonucleases"/>
    <property type="match status" value="1"/>
</dbReference>
<keyword evidence="1" id="KW-0540">Nuclease</keyword>
<evidence type="ECO:0000256" key="3">
    <source>
        <dbReference type="ARBA" id="ARBA00022801"/>
    </source>
</evidence>
<dbReference type="InterPro" id="IPR016191">
    <property type="entry name" value="Ribonuclease/ribotoxin"/>
</dbReference>
<protein>
    <submittedName>
        <fullName evidence="6">Ribonuclease/ribotoxin</fullName>
    </submittedName>
</protein>
<keyword evidence="7" id="KW-1185">Reference proteome</keyword>
<sequence length="162" mass="17212">MFKRGCNSNVKRHIRDWLSSGNHNEPSLASLRNLSSVLMKFSAACILLSALLVSCQAAGLVAKRQSSGCTCGGNSYTSSDIKDGIEAAKDGGSGDYPHQYHDYEGFDFPSCSGTFYEYPLESGSAYDGGSPGADRVIYDDDGDFCACITHTGASSNDGFVEC</sequence>
<dbReference type="Proteomes" id="UP000814176">
    <property type="component" value="Unassembled WGS sequence"/>
</dbReference>
<gene>
    <name evidence="6" type="ORF">C8Q71DRAFT_580220</name>
</gene>
<evidence type="ECO:0000313" key="7">
    <source>
        <dbReference type="Proteomes" id="UP000814176"/>
    </source>
</evidence>
<evidence type="ECO:0000256" key="5">
    <source>
        <dbReference type="ARBA" id="ARBA00023239"/>
    </source>
</evidence>
<comment type="caution">
    <text evidence="6">The sequence shown here is derived from an EMBL/GenBank/DDBJ whole genome shotgun (WGS) entry which is preliminary data.</text>
</comment>
<dbReference type="PANTHER" id="PTHR42104:SF1">
    <property type="entry name" value="EXTRACELLULAR GUANYL-SPECIFIC RIBONUCLEASE RNTA (AFU_ORTHOLOGUE AFUA_4G03230)"/>
    <property type="match status" value="1"/>
</dbReference>
<keyword evidence="5" id="KW-0456">Lyase</keyword>
<organism evidence="6 7">
    <name type="scientific">Rhodofomes roseus</name>
    <dbReference type="NCBI Taxonomy" id="34475"/>
    <lineage>
        <taxon>Eukaryota</taxon>
        <taxon>Fungi</taxon>
        <taxon>Dikarya</taxon>
        <taxon>Basidiomycota</taxon>
        <taxon>Agaricomycotina</taxon>
        <taxon>Agaricomycetes</taxon>
        <taxon>Polyporales</taxon>
        <taxon>Rhodofomes</taxon>
    </lineage>
</organism>
<accession>A0ABQ8KH39</accession>
<proteinExistence type="predicted"/>
<dbReference type="InterPro" id="IPR000026">
    <property type="entry name" value="N1-like"/>
</dbReference>
<dbReference type="PANTHER" id="PTHR42104">
    <property type="entry name" value="EXTRACELLULAR GUANYL-SPECIFIC RIBONUCLEASE RNTA (AFU_ORTHOLOGUE AFUA_4G03230)"/>
    <property type="match status" value="1"/>
</dbReference>